<feature type="coiled-coil region" evidence="1">
    <location>
        <begin position="264"/>
        <end position="298"/>
    </location>
</feature>
<evidence type="ECO:0000256" key="2">
    <source>
        <dbReference type="SAM" id="MobiDB-lite"/>
    </source>
</evidence>
<keyword evidence="1" id="KW-0175">Coiled coil</keyword>
<dbReference type="SUPFAM" id="SSF52540">
    <property type="entry name" value="P-loop containing nucleoside triphosphate hydrolases"/>
    <property type="match status" value="1"/>
</dbReference>
<organism evidence="3 5">
    <name type="scientific">Didymodactylos carnosus</name>
    <dbReference type="NCBI Taxonomy" id="1234261"/>
    <lineage>
        <taxon>Eukaryota</taxon>
        <taxon>Metazoa</taxon>
        <taxon>Spiralia</taxon>
        <taxon>Gnathifera</taxon>
        <taxon>Rotifera</taxon>
        <taxon>Eurotatoria</taxon>
        <taxon>Bdelloidea</taxon>
        <taxon>Philodinida</taxon>
        <taxon>Philodinidae</taxon>
        <taxon>Didymodactylos</taxon>
    </lineage>
</organism>
<dbReference type="EMBL" id="CAJOBC010085491">
    <property type="protein sequence ID" value="CAF4331792.1"/>
    <property type="molecule type" value="Genomic_DNA"/>
</dbReference>
<dbReference type="AlphaFoldDB" id="A0A815QD32"/>
<dbReference type="Proteomes" id="UP000663829">
    <property type="component" value="Unassembled WGS sequence"/>
</dbReference>
<dbReference type="Proteomes" id="UP000681722">
    <property type="component" value="Unassembled WGS sequence"/>
</dbReference>
<accession>A0A815QD32</accession>
<name>A0A815QD32_9BILA</name>
<feature type="compositionally biased region" description="Basic residues" evidence="2">
    <location>
        <begin position="1"/>
        <end position="12"/>
    </location>
</feature>
<comment type="caution">
    <text evidence="3">The sequence shown here is derived from an EMBL/GenBank/DDBJ whole genome shotgun (WGS) entry which is preliminary data.</text>
</comment>
<protein>
    <recommendedName>
        <fullName evidence="6">G domain-containing protein</fullName>
    </recommendedName>
</protein>
<dbReference type="PANTHER" id="PTHR32046:SF12">
    <property type="entry name" value="AIG1-TYPE G DOMAIN-CONTAINING PROTEIN"/>
    <property type="match status" value="1"/>
</dbReference>
<evidence type="ECO:0000256" key="1">
    <source>
        <dbReference type="SAM" id="Coils"/>
    </source>
</evidence>
<proteinExistence type="predicted"/>
<evidence type="ECO:0000313" key="3">
    <source>
        <dbReference type="EMBL" id="CAF1461700.1"/>
    </source>
</evidence>
<dbReference type="EMBL" id="CAJNOQ010020032">
    <property type="protein sequence ID" value="CAF1461700.1"/>
    <property type="molecule type" value="Genomic_DNA"/>
</dbReference>
<dbReference type="Gene3D" id="3.40.50.300">
    <property type="entry name" value="P-loop containing nucleotide triphosphate hydrolases"/>
    <property type="match status" value="1"/>
</dbReference>
<keyword evidence="5" id="KW-1185">Reference proteome</keyword>
<gene>
    <name evidence="3" type="ORF">GPM918_LOCUS35107</name>
    <name evidence="4" type="ORF">SRO942_LOCUS35821</name>
</gene>
<feature type="non-terminal residue" evidence="3">
    <location>
        <position position="1"/>
    </location>
</feature>
<evidence type="ECO:0000313" key="5">
    <source>
        <dbReference type="Proteomes" id="UP000663829"/>
    </source>
</evidence>
<dbReference type="OrthoDB" id="2386367at2759"/>
<feature type="region of interest" description="Disordered" evidence="2">
    <location>
        <begin position="518"/>
        <end position="577"/>
    </location>
</feature>
<feature type="region of interest" description="Disordered" evidence="2">
    <location>
        <begin position="1"/>
        <end position="21"/>
    </location>
</feature>
<sequence>TMFKKLTKKPGHDKHASSSSTSCTTSTARMIVIGETGSEKSTFINYLTNFFLNGSLKHLKVAIPTRYRKSTEKYSHNEKDVSDVTVSKTDSCYEYKFARKGRSYLFLDTPGLSDTRGVDQDDKNLENIVRSVENLDDIVCVIIVINGTAPRLSASIKNVIVRMQGFLPDVILDHVVVVLTNVYFHICNFDIKALDLNGTVHPFYMQNSAFSTDPSRWDDNAMKLLQHDWDIAFEELKRMLGLIDTFQVKSVQAFTEMKNIRHAIKSLMHEARLEVENIQKMQDQIAALEKALKSFGDDQDKYKDYTKQNVISVPKLVDADYHSTICSRCDLVCHDNCRLEETYVKGDGELAGCAAMNNGTCTICSGHCPFEEHYHGRKTMHTTTQTIDEVLHDIKAMYDLASQNRDASENELNTVQGAKQMLDDALRQKNDEIKCNCIELKRICSGFNIVDELWSMIKQLQLSRQSIKNVDARQQAEDFINSLISLCDSFDNDKALGGNKSKKSNMKVDDQYTSATRIQMSDHEGDQDNEEDERLKQQMRRNKPAKVPPTKRPSVKQRSRTPEYEEGDNNDDAQKTDVDDIIARIKNGGEDDQQIFAEYIQQCGQMNRNILREKYMDFQNKIEKTIDTNVLLITQIPKDVLLKNAAAYSLLQSQQSQQVAGGTIGGRAENDFIARDRPVEPRKRRDDFGQLDNDFFLQAEHRSSTPQAQQRHNAIDVPSMLQLDLSDDNLWRSSVLKLNALYNEARRRNNFNQQSAIYHEYENRCYGKSRTSLIQDHNVEFQNKVQEYNSKSLEDLQTIYKNLKDTIKQLLGSDDATAITKLPKDTLIKIAAIAHLVEQKEA</sequence>
<dbReference type="InterPro" id="IPR027417">
    <property type="entry name" value="P-loop_NTPase"/>
</dbReference>
<evidence type="ECO:0000313" key="4">
    <source>
        <dbReference type="EMBL" id="CAF4331792.1"/>
    </source>
</evidence>
<dbReference type="CDD" id="cd00882">
    <property type="entry name" value="Ras_like_GTPase"/>
    <property type="match status" value="1"/>
</dbReference>
<dbReference type="PANTHER" id="PTHR32046">
    <property type="entry name" value="G DOMAIN-CONTAINING PROTEIN"/>
    <property type="match status" value="1"/>
</dbReference>
<reference evidence="3" key="1">
    <citation type="submission" date="2021-02" db="EMBL/GenBank/DDBJ databases">
        <authorList>
            <person name="Nowell W R."/>
        </authorList>
    </citation>
    <scope>NUCLEOTIDE SEQUENCE</scope>
</reference>
<evidence type="ECO:0008006" key="6">
    <source>
        <dbReference type="Google" id="ProtNLM"/>
    </source>
</evidence>